<name>A0AAN9TPN5_9HEMI</name>
<protein>
    <submittedName>
        <fullName evidence="2">Uncharacterized protein</fullName>
    </submittedName>
</protein>
<comment type="caution">
    <text evidence="2">The sequence shown here is derived from an EMBL/GenBank/DDBJ whole genome shotgun (WGS) entry which is preliminary data.</text>
</comment>
<gene>
    <name evidence="2" type="ORF">V9T40_006884</name>
</gene>
<accession>A0AAN9TPN5</accession>
<feature type="chain" id="PRO_5042937546" evidence="1">
    <location>
        <begin position="23"/>
        <end position="99"/>
    </location>
</feature>
<dbReference type="Proteomes" id="UP001367676">
    <property type="component" value="Unassembled WGS sequence"/>
</dbReference>
<reference evidence="2 3" key="1">
    <citation type="submission" date="2024-03" db="EMBL/GenBank/DDBJ databases">
        <title>Adaptation during the transition from Ophiocordyceps entomopathogen to insect associate is accompanied by gene loss and intensified selection.</title>
        <authorList>
            <person name="Ward C.M."/>
            <person name="Onetto C.A."/>
            <person name="Borneman A.R."/>
        </authorList>
    </citation>
    <scope>NUCLEOTIDE SEQUENCE [LARGE SCALE GENOMIC DNA]</scope>
    <source>
        <strain evidence="2">AWRI1</strain>
        <tissue evidence="2">Single Adult Female</tissue>
    </source>
</reference>
<proteinExistence type="predicted"/>
<dbReference type="EMBL" id="JBBCAQ010000007">
    <property type="protein sequence ID" value="KAK7602910.1"/>
    <property type="molecule type" value="Genomic_DNA"/>
</dbReference>
<evidence type="ECO:0000313" key="2">
    <source>
        <dbReference type="EMBL" id="KAK7602910.1"/>
    </source>
</evidence>
<feature type="signal peptide" evidence="1">
    <location>
        <begin position="1"/>
        <end position="22"/>
    </location>
</feature>
<keyword evidence="3" id="KW-1185">Reference proteome</keyword>
<dbReference type="AlphaFoldDB" id="A0AAN9TPN5"/>
<organism evidence="2 3">
    <name type="scientific">Parthenolecanium corni</name>
    <dbReference type="NCBI Taxonomy" id="536013"/>
    <lineage>
        <taxon>Eukaryota</taxon>
        <taxon>Metazoa</taxon>
        <taxon>Ecdysozoa</taxon>
        <taxon>Arthropoda</taxon>
        <taxon>Hexapoda</taxon>
        <taxon>Insecta</taxon>
        <taxon>Pterygota</taxon>
        <taxon>Neoptera</taxon>
        <taxon>Paraneoptera</taxon>
        <taxon>Hemiptera</taxon>
        <taxon>Sternorrhyncha</taxon>
        <taxon>Coccoidea</taxon>
        <taxon>Coccidae</taxon>
        <taxon>Parthenolecanium</taxon>
    </lineage>
</organism>
<sequence>MPAHRRLLAMISLLLICQNVSSFYEDDSMGNDGEFEDVKGDVAIVANNDLENMASNANEDVANAVYPKNTRDLWYSKNDPPLLVQPLMNRKRSNLVSDF</sequence>
<evidence type="ECO:0000313" key="3">
    <source>
        <dbReference type="Proteomes" id="UP001367676"/>
    </source>
</evidence>
<evidence type="ECO:0000256" key="1">
    <source>
        <dbReference type="SAM" id="SignalP"/>
    </source>
</evidence>
<keyword evidence="1" id="KW-0732">Signal</keyword>